<keyword evidence="1" id="KW-0812">Transmembrane</keyword>
<dbReference type="EMBL" id="CP002028">
    <property type="protein sequence ID" value="ADG82073.1"/>
    <property type="molecule type" value="Genomic_DNA"/>
</dbReference>
<evidence type="ECO:0000313" key="3">
    <source>
        <dbReference type="EMBL" id="ADG82073.1"/>
    </source>
</evidence>
<dbReference type="CDD" id="cd10948">
    <property type="entry name" value="CE4_BsPdaA_like"/>
    <property type="match status" value="1"/>
</dbReference>
<dbReference type="AlphaFoldDB" id="D5XEK2"/>
<evidence type="ECO:0000259" key="2">
    <source>
        <dbReference type="PROSITE" id="PS51677"/>
    </source>
</evidence>
<evidence type="ECO:0000256" key="1">
    <source>
        <dbReference type="SAM" id="Phobius"/>
    </source>
</evidence>
<dbReference type="OrthoDB" id="61520at2"/>
<proteinExistence type="predicted"/>
<dbReference type="GO" id="GO:0016810">
    <property type="term" value="F:hydrolase activity, acting on carbon-nitrogen (but not peptide) bonds"/>
    <property type="evidence" value="ECO:0007669"/>
    <property type="project" value="InterPro"/>
</dbReference>
<keyword evidence="4" id="KW-1185">Reference proteome</keyword>
<keyword evidence="1" id="KW-1133">Transmembrane helix</keyword>
<dbReference type="Gene3D" id="3.20.20.370">
    <property type="entry name" value="Glycoside hydrolase/deacetylase"/>
    <property type="match status" value="1"/>
</dbReference>
<dbReference type="InterPro" id="IPR011330">
    <property type="entry name" value="Glyco_hydro/deAcase_b/a-brl"/>
</dbReference>
<dbReference type="Pfam" id="PF01522">
    <property type="entry name" value="Polysacc_deac_1"/>
    <property type="match status" value="1"/>
</dbReference>
<gene>
    <name evidence="3" type="ordered locus">TherJR_1209</name>
</gene>
<dbReference type="PROSITE" id="PS51677">
    <property type="entry name" value="NODB"/>
    <property type="match status" value="1"/>
</dbReference>
<dbReference type="InterPro" id="IPR014235">
    <property type="entry name" value="Spore_PdaA"/>
</dbReference>
<keyword evidence="1" id="KW-0472">Membrane</keyword>
<sequence length="283" mass="32085">MQKKNLVLIIGVLAFGFILGLNVRWFDQKEFINENRFSLPNSVQRKPEPVSPTQRVPEGWGFVKSRDGKTPEITVRQKQLIKKYGALFVGNTGKKQVTLTFDMGYEKEGLTPAMLDTLKKHNVKASFFVTAHWLRSNRELAKRMVADGHLLGNHTCSHKSLPTLSEEKIKAEIRGWENVAKEVTGSLPKYKYMRPPMGEYSEKSLRVTQELGYTTAFWSIAMRDWMPMGGAHKAVEGVVNYLHNGAVVLLHGNSEEVVQGLEQIILQTRAKGFKIVPIYEIDK</sequence>
<accession>D5XEK2</accession>
<dbReference type="STRING" id="635013.TherJR_1209"/>
<dbReference type="PANTHER" id="PTHR10587">
    <property type="entry name" value="GLYCOSYL TRANSFERASE-RELATED"/>
    <property type="match status" value="1"/>
</dbReference>
<dbReference type="HOGENOM" id="CLU_021264_12_1_9"/>
<dbReference type="eggNOG" id="COG0726">
    <property type="taxonomic scope" value="Bacteria"/>
</dbReference>
<feature type="domain" description="NodB homology" evidence="2">
    <location>
        <begin position="95"/>
        <end position="276"/>
    </location>
</feature>
<dbReference type="GO" id="GO:0016020">
    <property type="term" value="C:membrane"/>
    <property type="evidence" value="ECO:0007669"/>
    <property type="project" value="TreeGrafter"/>
</dbReference>
<dbReference type="SUPFAM" id="SSF88713">
    <property type="entry name" value="Glycoside hydrolase/deacetylase"/>
    <property type="match status" value="1"/>
</dbReference>
<dbReference type="InterPro" id="IPR050248">
    <property type="entry name" value="Polysacc_deacetylase_ArnD"/>
</dbReference>
<name>D5XEK2_THEPJ</name>
<evidence type="ECO:0000313" key="4">
    <source>
        <dbReference type="Proteomes" id="UP000002377"/>
    </source>
</evidence>
<dbReference type="GO" id="GO:0005975">
    <property type="term" value="P:carbohydrate metabolic process"/>
    <property type="evidence" value="ECO:0007669"/>
    <property type="project" value="InterPro"/>
</dbReference>
<feature type="transmembrane region" description="Helical" evidence="1">
    <location>
        <begin position="6"/>
        <end position="26"/>
    </location>
</feature>
<protein>
    <submittedName>
        <fullName evidence="3">Polysaccharide deacetylase</fullName>
    </submittedName>
</protein>
<dbReference type="RefSeq" id="WP_013120092.1">
    <property type="nucleotide sequence ID" value="NC_014152.1"/>
</dbReference>
<dbReference type="PANTHER" id="PTHR10587:SF78">
    <property type="entry name" value="PEPTIDOGLYCAN-N-ACETYLMURAMIC ACID DEACETYLASE PDAA"/>
    <property type="match status" value="1"/>
</dbReference>
<dbReference type="InterPro" id="IPR002509">
    <property type="entry name" value="NODB_dom"/>
</dbReference>
<dbReference type="KEGG" id="tjr:TherJR_1209"/>
<dbReference type="Proteomes" id="UP000002377">
    <property type="component" value="Chromosome"/>
</dbReference>
<reference evidence="3 4" key="1">
    <citation type="submission" date="2010-05" db="EMBL/GenBank/DDBJ databases">
        <title>Complete sequence of Thermincola sp. JR.</title>
        <authorList>
            <consortium name="US DOE Joint Genome Institute"/>
            <person name="Lucas S."/>
            <person name="Copeland A."/>
            <person name="Lapidus A."/>
            <person name="Cheng J.-F."/>
            <person name="Bruce D."/>
            <person name="Goodwin L."/>
            <person name="Pitluck S."/>
            <person name="Chertkov O."/>
            <person name="Detter J.C."/>
            <person name="Han C."/>
            <person name="Tapia R."/>
            <person name="Land M."/>
            <person name="Hauser L."/>
            <person name="Kyrpides N."/>
            <person name="Mikhailova N."/>
            <person name="Hazen T.C."/>
            <person name="Woyke T."/>
        </authorList>
    </citation>
    <scope>NUCLEOTIDE SEQUENCE [LARGE SCALE GENOMIC DNA]</scope>
    <source>
        <strain evidence="3 4">JR</strain>
    </source>
</reference>
<organism evidence="3 4">
    <name type="scientific">Thermincola potens (strain JR)</name>
    <dbReference type="NCBI Taxonomy" id="635013"/>
    <lineage>
        <taxon>Bacteria</taxon>
        <taxon>Bacillati</taxon>
        <taxon>Bacillota</taxon>
        <taxon>Clostridia</taxon>
        <taxon>Eubacteriales</taxon>
        <taxon>Thermincolaceae</taxon>
        <taxon>Thermincola</taxon>
    </lineage>
</organism>